<dbReference type="Gene3D" id="2.130.10.10">
    <property type="entry name" value="YVTN repeat-like/Quinoprotein amine dehydrogenase"/>
    <property type="match status" value="1"/>
</dbReference>
<accession>B4JWH7</accession>
<dbReference type="UniPathway" id="UPA00143"/>
<dbReference type="GO" id="GO:0005634">
    <property type="term" value="C:nucleus"/>
    <property type="evidence" value="ECO:0007669"/>
    <property type="project" value="UniProtKB-SubCell"/>
</dbReference>
<dbReference type="GO" id="GO:0080008">
    <property type="term" value="C:Cul4-RING E3 ubiquitin ligase complex"/>
    <property type="evidence" value="ECO:0007669"/>
    <property type="project" value="TreeGrafter"/>
</dbReference>
<dbReference type="Gene3D" id="1.25.10.10">
    <property type="entry name" value="Leucine-rich Repeat Variant"/>
    <property type="match status" value="1"/>
</dbReference>
<evidence type="ECO:0000256" key="2">
    <source>
        <dbReference type="ARBA" id="ARBA00004906"/>
    </source>
</evidence>
<dbReference type="SUPFAM" id="SSF48371">
    <property type="entry name" value="ARM repeat"/>
    <property type="match status" value="1"/>
</dbReference>
<dbReference type="PANTHER" id="PTHR13129:SF4">
    <property type="entry name" value="DDB1- AND CUL4-ASSOCIATED FACTOR 1"/>
    <property type="match status" value="1"/>
</dbReference>
<dbReference type="KEGG" id="dgr:6568972"/>
<feature type="compositionally biased region" description="Polar residues" evidence="6">
    <location>
        <begin position="1072"/>
        <end position="1082"/>
    </location>
</feature>
<dbReference type="SUPFAM" id="SSF50978">
    <property type="entry name" value="WD40 repeat-like"/>
    <property type="match status" value="1"/>
</dbReference>
<dbReference type="PANTHER" id="PTHR13129">
    <property type="entry name" value="VPRBP PROTEIN-RELATED"/>
    <property type="match status" value="1"/>
</dbReference>
<feature type="compositionally biased region" description="Acidic residues" evidence="6">
    <location>
        <begin position="1493"/>
        <end position="1509"/>
    </location>
</feature>
<dbReference type="STRING" id="7222.B4JWH7"/>
<dbReference type="InterPro" id="IPR015943">
    <property type="entry name" value="WD40/YVTN_repeat-like_dom_sf"/>
</dbReference>
<evidence type="ECO:0000256" key="4">
    <source>
        <dbReference type="ARBA" id="ARBA00022786"/>
    </source>
</evidence>
<feature type="compositionally biased region" description="Basic and acidic residues" evidence="6">
    <location>
        <begin position="121"/>
        <end position="130"/>
    </location>
</feature>
<dbReference type="eggNOG" id="KOG1832">
    <property type="taxonomic scope" value="Eukaryota"/>
</dbReference>
<dbReference type="EMBL" id="CH916375">
    <property type="protein sequence ID" value="EDV98315.1"/>
    <property type="molecule type" value="Genomic_DNA"/>
</dbReference>
<dbReference type="InterPro" id="IPR016024">
    <property type="entry name" value="ARM-type_fold"/>
</dbReference>
<keyword evidence="5" id="KW-0539">Nucleus</keyword>
<keyword evidence="4" id="KW-0833">Ubl conjugation pathway</keyword>
<comment type="subcellular location">
    <subcellularLocation>
        <location evidence="1">Nucleus</location>
    </subcellularLocation>
</comment>
<comment type="pathway">
    <text evidence="2">Protein modification; protein ubiquitination.</text>
</comment>
<feature type="compositionally biased region" description="Low complexity" evidence="6">
    <location>
        <begin position="1"/>
        <end position="14"/>
    </location>
</feature>
<comment type="similarity">
    <text evidence="3">Belongs to the VPRBP/DCAF1 family.</text>
</comment>
<sequence length="1583" mass="175295">MSHANDNNDGNAAAQEEDDAADELMRNDNDTSLDNAVFAAAYQSDDSIGDALDQAGEGEAEADAQSDSNSVADAEGEAEGEGEGDGDGEADGDGDGDGEPAAEDESGGDDAGNGNADDDPAADRRSATKKELTQIIDKWEQEQTTSGYDPVPTLRSLAEIFEREKDAYMRKDPDPLDLRHPYRTDPSCQYGLLLKLLFRKDQFMGKLLNDYLRENYFTRQNVSRSSLELNIIACRLILVVMPGLETTAVFQTAEEDGIINRLYNWAEDSIEPLQSYATGLLATAMEVSDIAITCRDQNMRLVPKMINRLHLLHACSRMSKNNSATESTGVAAGTSHHNNSADSSFSPGMLSWMACGGGAASAPQSPQHNGASGSASNMSILFENSRDAFPLSRYYKRMYIPLHPPTADTSQMLIMRFLTSLGEYQEFLGMAFGNNVMTLIFGHLEELDRRDTCLAYEVLKYLASLLCHKKFALEFISRGGLELLLNVPRPSLATTGVSIAIYYLAYCEDAMERICSMPRPLISNLVRYALWILGRCHDSSKCHATMFFSLSFQFKVILDEFDAQDGLRKLYNVISVLKILDPTQNDNDNASDINEDVECASRQMVRHVCIALKRYMEAHFFYKYNNFLCQHYATSSASSSAHYFSQQPTVAAKLTFDQLHEQLRTLQEHTSVRAHWEPVDQLLKLGGIAMLLRIIAFSYDWVNTGRSETVRSALDVLSVCCVIPRVYLVLCERLQMLDKTTTSGFCSVLGAAAGEITADAEVIKSALAVLCHCVCSPIIRKDNGSTALLKFASSSRKNKANQKYAEELVEKVWESVCSNNGIVVLLSLMQTKGPITDADCIRGMACRALAGLARSDRVRQIVGKLPLFASGLLQTLMRDPILQEKRAEHVLFQKYALELLERISGKTKPLNNPLDPSLTNMHKANVIAQTRIQYNEQQLYQLIFEHLESKGLAQTAQMLQREVGLPLQTTTTRNFHQSPFDYKGFAGISSMSRSRLRNRMQDVNAAIMSHNGELQNRSEDLLPHCSSSSGGASTSAAAAAAAGGAASATLGVPNFNYLSAQTPIKLRKTERSASSVSRSLQKQIVEPGAGGSGLPDDLAVSPMLHPKRVTLNSIVTEYLTNQHSLCNNPVTTCPQFDLYEPHKCPDPRPSRLVSSNYNLTSRHFRTQAGFNTARFDRRHVHTHFAPWRTMRSADYDDLEFTCCDVVGNYLIVGTHQGESKVFNMNDGVEQFSSICHTYGVDAIQANRAGDLVLTTSLWRLRTTVLWSISDNEFRSKLRLPEVGYCEFSQTTQDRLLGTHTDCAVLYDVNTGSKVFTFTPTIPNQYTKNRATLCRTDELLLSDGVLWDVRSGKEIHKFDKFNQCISGVFHPNCLEIIANTEVWDLRTFHLLQTVPVLDQRNCTFSPMHVIYGASLGADRDHDVETTTYDTSFNVLDAYDYSSIATIDVKRNINDLSVSANGSLIAVVEDHSGYDSKQETYVKIYAVGVKKSERSEEEDDEEVPESNEEGSDTGSDTGSENAFALGPNFLGFPLRSHRDLIDTWSSSDDDDNDSDLEDGDDDDEEDIAILNGEDLDFEGDASSED</sequence>
<feature type="region of interest" description="Disordered" evidence="6">
    <location>
        <begin position="1539"/>
        <end position="1562"/>
    </location>
</feature>
<feature type="region of interest" description="Disordered" evidence="6">
    <location>
        <begin position="1489"/>
        <end position="1524"/>
    </location>
</feature>
<dbReference type="InterPro" id="IPR006594">
    <property type="entry name" value="LisH"/>
</dbReference>
<dbReference type="SMART" id="SM00667">
    <property type="entry name" value="LisH"/>
    <property type="match status" value="1"/>
</dbReference>
<evidence type="ECO:0000313" key="8">
    <source>
        <dbReference type="Proteomes" id="UP000001070"/>
    </source>
</evidence>
<feature type="region of interest" description="Disordered" evidence="6">
    <location>
        <begin position="1"/>
        <end position="29"/>
    </location>
</feature>
<evidence type="ECO:0000313" key="7">
    <source>
        <dbReference type="EMBL" id="EDV98315.1"/>
    </source>
</evidence>
<dbReference type="InParanoid" id="B4JWH7"/>
<feature type="region of interest" description="Disordered" evidence="6">
    <location>
        <begin position="1068"/>
        <end position="1093"/>
    </location>
</feature>
<organism evidence="8">
    <name type="scientific">Drosophila grimshawi</name>
    <name type="common">Hawaiian fruit fly</name>
    <name type="synonym">Idiomyia grimshawi</name>
    <dbReference type="NCBI Taxonomy" id="7222"/>
    <lineage>
        <taxon>Eukaryota</taxon>
        <taxon>Metazoa</taxon>
        <taxon>Ecdysozoa</taxon>
        <taxon>Arthropoda</taxon>
        <taxon>Hexapoda</taxon>
        <taxon>Insecta</taxon>
        <taxon>Pterygota</taxon>
        <taxon>Neoptera</taxon>
        <taxon>Endopterygota</taxon>
        <taxon>Diptera</taxon>
        <taxon>Brachycera</taxon>
        <taxon>Muscomorpha</taxon>
        <taxon>Ephydroidea</taxon>
        <taxon>Drosophilidae</taxon>
        <taxon>Drosophila</taxon>
        <taxon>Hawaiian Drosophila</taxon>
    </lineage>
</organism>
<keyword evidence="8" id="KW-1185">Reference proteome</keyword>
<proteinExistence type="inferred from homology"/>
<feature type="compositionally biased region" description="Acidic residues" evidence="6">
    <location>
        <begin position="74"/>
        <end position="108"/>
    </location>
</feature>
<evidence type="ECO:0000256" key="6">
    <source>
        <dbReference type="SAM" id="MobiDB-lite"/>
    </source>
</evidence>
<dbReference type="GO" id="GO:0016567">
    <property type="term" value="P:protein ubiquitination"/>
    <property type="evidence" value="ECO:0007669"/>
    <property type="project" value="UniProtKB-UniPathway"/>
</dbReference>
<dbReference type="OMA" id="ECSQDQA"/>
<dbReference type="HOGENOM" id="CLU_001785_1_0_1"/>
<dbReference type="OrthoDB" id="27563at2759"/>
<dbReference type="PhylomeDB" id="B4JWH7"/>
<dbReference type="Proteomes" id="UP000001070">
    <property type="component" value="Unassembled WGS sequence"/>
</dbReference>
<name>B4JWH7_DROGR</name>
<evidence type="ECO:0000256" key="1">
    <source>
        <dbReference type="ARBA" id="ARBA00004123"/>
    </source>
</evidence>
<gene>
    <name evidence="7" type="primary">Dgri\GH22735</name>
    <name evidence="7" type="ORF">Dgri_GH22735</name>
</gene>
<dbReference type="InterPro" id="IPR033270">
    <property type="entry name" value="VPRBP/DCAF1"/>
</dbReference>
<evidence type="ECO:0000256" key="3">
    <source>
        <dbReference type="ARBA" id="ARBA00008845"/>
    </source>
</evidence>
<feature type="region of interest" description="Disordered" evidence="6">
    <location>
        <begin position="48"/>
        <end position="130"/>
    </location>
</feature>
<protein>
    <submittedName>
        <fullName evidence="7">GH22735</fullName>
    </submittedName>
</protein>
<dbReference type="FunCoup" id="B4JWH7">
    <property type="interactions" value="2059"/>
</dbReference>
<evidence type="ECO:0000256" key="5">
    <source>
        <dbReference type="ARBA" id="ARBA00023242"/>
    </source>
</evidence>
<dbReference type="GO" id="GO:0035212">
    <property type="term" value="P:cell competition in a multicellular organism"/>
    <property type="evidence" value="ECO:0007669"/>
    <property type="project" value="EnsemblMetazoa"/>
</dbReference>
<dbReference type="PROSITE" id="PS50896">
    <property type="entry name" value="LISH"/>
    <property type="match status" value="1"/>
</dbReference>
<feature type="compositionally biased region" description="Acidic residues" evidence="6">
    <location>
        <begin position="1545"/>
        <end position="1562"/>
    </location>
</feature>
<dbReference type="InterPro" id="IPR011989">
    <property type="entry name" value="ARM-like"/>
</dbReference>
<reference evidence="7 8" key="1">
    <citation type="journal article" date="2007" name="Nature">
        <title>Evolution of genes and genomes on the Drosophila phylogeny.</title>
        <authorList>
            <consortium name="Drosophila 12 Genomes Consortium"/>
            <person name="Clark A.G."/>
            <person name="Eisen M.B."/>
            <person name="Smith D.R."/>
            <person name="Bergman C.M."/>
            <person name="Oliver B."/>
            <person name="Markow T.A."/>
            <person name="Kaufman T.C."/>
            <person name="Kellis M."/>
            <person name="Gelbart W."/>
            <person name="Iyer V.N."/>
            <person name="Pollard D.A."/>
            <person name="Sackton T.B."/>
            <person name="Larracuente A.M."/>
            <person name="Singh N.D."/>
            <person name="Abad J.P."/>
            <person name="Abt D.N."/>
            <person name="Adryan B."/>
            <person name="Aguade M."/>
            <person name="Akashi H."/>
            <person name="Anderson W.W."/>
            <person name="Aquadro C.F."/>
            <person name="Ardell D.H."/>
            <person name="Arguello R."/>
            <person name="Artieri C.G."/>
            <person name="Barbash D.A."/>
            <person name="Barker D."/>
            <person name="Barsanti P."/>
            <person name="Batterham P."/>
            <person name="Batzoglou S."/>
            <person name="Begun D."/>
            <person name="Bhutkar A."/>
            <person name="Blanco E."/>
            <person name="Bosak S.A."/>
            <person name="Bradley R.K."/>
            <person name="Brand A.D."/>
            <person name="Brent M.R."/>
            <person name="Brooks A.N."/>
            <person name="Brown R.H."/>
            <person name="Butlin R.K."/>
            <person name="Caggese C."/>
            <person name="Calvi B.R."/>
            <person name="Bernardo de Carvalho A."/>
            <person name="Caspi A."/>
            <person name="Castrezana S."/>
            <person name="Celniker S.E."/>
            <person name="Chang J.L."/>
            <person name="Chapple C."/>
            <person name="Chatterji S."/>
            <person name="Chinwalla A."/>
            <person name="Civetta A."/>
            <person name="Clifton S.W."/>
            <person name="Comeron J.M."/>
            <person name="Costello J.C."/>
            <person name="Coyne J.A."/>
            <person name="Daub J."/>
            <person name="David R.G."/>
            <person name="Delcher A.L."/>
            <person name="Delehaunty K."/>
            <person name="Do C.B."/>
            <person name="Ebling H."/>
            <person name="Edwards K."/>
            <person name="Eickbush T."/>
            <person name="Evans J.D."/>
            <person name="Filipski A."/>
            <person name="Findeiss S."/>
            <person name="Freyhult E."/>
            <person name="Fulton L."/>
            <person name="Fulton R."/>
            <person name="Garcia A.C."/>
            <person name="Gardiner A."/>
            <person name="Garfield D.A."/>
            <person name="Garvin B.E."/>
            <person name="Gibson G."/>
            <person name="Gilbert D."/>
            <person name="Gnerre S."/>
            <person name="Godfrey J."/>
            <person name="Good R."/>
            <person name="Gotea V."/>
            <person name="Gravely B."/>
            <person name="Greenberg A.J."/>
            <person name="Griffiths-Jones S."/>
            <person name="Gross S."/>
            <person name="Guigo R."/>
            <person name="Gustafson E.A."/>
            <person name="Haerty W."/>
            <person name="Hahn M.W."/>
            <person name="Halligan D.L."/>
            <person name="Halpern A.L."/>
            <person name="Halter G.M."/>
            <person name="Han M.V."/>
            <person name="Heger A."/>
            <person name="Hillier L."/>
            <person name="Hinrichs A.S."/>
            <person name="Holmes I."/>
            <person name="Hoskins R.A."/>
            <person name="Hubisz M.J."/>
            <person name="Hultmark D."/>
            <person name="Huntley M.A."/>
            <person name="Jaffe D.B."/>
            <person name="Jagadeeshan S."/>
            <person name="Jeck W.R."/>
            <person name="Johnson J."/>
            <person name="Jones C.D."/>
            <person name="Jordan W.C."/>
            <person name="Karpen G.H."/>
            <person name="Kataoka E."/>
            <person name="Keightley P.D."/>
            <person name="Kheradpour P."/>
            <person name="Kirkness E.F."/>
            <person name="Koerich L.B."/>
            <person name="Kristiansen K."/>
            <person name="Kudrna D."/>
            <person name="Kulathinal R.J."/>
            <person name="Kumar S."/>
            <person name="Kwok R."/>
            <person name="Lander E."/>
            <person name="Langley C.H."/>
            <person name="Lapoint R."/>
            <person name="Lazzaro B.P."/>
            <person name="Lee S.J."/>
            <person name="Levesque L."/>
            <person name="Li R."/>
            <person name="Lin C.F."/>
            <person name="Lin M.F."/>
            <person name="Lindblad-Toh K."/>
            <person name="Llopart A."/>
            <person name="Long M."/>
            <person name="Low L."/>
            <person name="Lozovsky E."/>
            <person name="Lu J."/>
            <person name="Luo M."/>
            <person name="Machado C.A."/>
            <person name="Makalowski W."/>
            <person name="Marzo M."/>
            <person name="Matsuda M."/>
            <person name="Matzkin L."/>
            <person name="McAllister B."/>
            <person name="McBride C.S."/>
            <person name="McKernan B."/>
            <person name="McKernan K."/>
            <person name="Mendez-Lago M."/>
            <person name="Minx P."/>
            <person name="Mollenhauer M.U."/>
            <person name="Montooth K."/>
            <person name="Mount S.M."/>
            <person name="Mu X."/>
            <person name="Myers E."/>
            <person name="Negre B."/>
            <person name="Newfeld S."/>
            <person name="Nielsen R."/>
            <person name="Noor M.A."/>
            <person name="O'Grady P."/>
            <person name="Pachter L."/>
            <person name="Papaceit M."/>
            <person name="Parisi M.J."/>
            <person name="Parisi M."/>
            <person name="Parts L."/>
            <person name="Pedersen J.S."/>
            <person name="Pesole G."/>
            <person name="Phillippy A.M."/>
            <person name="Ponting C.P."/>
            <person name="Pop M."/>
            <person name="Porcelli D."/>
            <person name="Powell J.R."/>
            <person name="Prohaska S."/>
            <person name="Pruitt K."/>
            <person name="Puig M."/>
            <person name="Quesneville H."/>
            <person name="Ram K.R."/>
            <person name="Rand D."/>
            <person name="Rasmussen M.D."/>
            <person name="Reed L.K."/>
            <person name="Reenan R."/>
            <person name="Reily A."/>
            <person name="Remington K.A."/>
            <person name="Rieger T.T."/>
            <person name="Ritchie M.G."/>
            <person name="Robin C."/>
            <person name="Rogers Y.H."/>
            <person name="Rohde C."/>
            <person name="Rozas J."/>
            <person name="Rubenfield M.J."/>
            <person name="Ruiz A."/>
            <person name="Russo S."/>
            <person name="Salzberg S.L."/>
            <person name="Sanchez-Gracia A."/>
            <person name="Saranga D.J."/>
            <person name="Sato H."/>
            <person name="Schaeffer S.W."/>
            <person name="Schatz M.C."/>
            <person name="Schlenke T."/>
            <person name="Schwartz R."/>
            <person name="Segarra C."/>
            <person name="Singh R.S."/>
            <person name="Sirot L."/>
            <person name="Sirota M."/>
            <person name="Sisneros N.B."/>
            <person name="Smith C.D."/>
            <person name="Smith T.F."/>
            <person name="Spieth J."/>
            <person name="Stage D.E."/>
            <person name="Stark A."/>
            <person name="Stephan W."/>
            <person name="Strausberg R.L."/>
            <person name="Strempel S."/>
            <person name="Sturgill D."/>
            <person name="Sutton G."/>
            <person name="Sutton G.G."/>
            <person name="Tao W."/>
            <person name="Teichmann S."/>
            <person name="Tobari Y.N."/>
            <person name="Tomimura Y."/>
            <person name="Tsolas J.M."/>
            <person name="Valente V.L."/>
            <person name="Venter E."/>
            <person name="Venter J.C."/>
            <person name="Vicario S."/>
            <person name="Vieira F.G."/>
            <person name="Vilella A.J."/>
            <person name="Villasante A."/>
            <person name="Walenz B."/>
            <person name="Wang J."/>
            <person name="Wasserman M."/>
            <person name="Watts T."/>
            <person name="Wilson D."/>
            <person name="Wilson R.K."/>
            <person name="Wing R.A."/>
            <person name="Wolfner M.F."/>
            <person name="Wong A."/>
            <person name="Wong G.K."/>
            <person name="Wu C.I."/>
            <person name="Wu G."/>
            <person name="Yamamoto D."/>
            <person name="Yang H.P."/>
            <person name="Yang S.P."/>
            <person name="Yorke J.A."/>
            <person name="Yoshida K."/>
            <person name="Zdobnov E."/>
            <person name="Zhang P."/>
            <person name="Zhang Y."/>
            <person name="Zimin A.V."/>
            <person name="Baldwin J."/>
            <person name="Abdouelleil A."/>
            <person name="Abdulkadir J."/>
            <person name="Abebe A."/>
            <person name="Abera B."/>
            <person name="Abreu J."/>
            <person name="Acer S.C."/>
            <person name="Aftuck L."/>
            <person name="Alexander A."/>
            <person name="An P."/>
            <person name="Anderson E."/>
            <person name="Anderson S."/>
            <person name="Arachi H."/>
            <person name="Azer M."/>
            <person name="Bachantsang P."/>
            <person name="Barry A."/>
            <person name="Bayul T."/>
            <person name="Berlin A."/>
            <person name="Bessette D."/>
            <person name="Bloom T."/>
            <person name="Blye J."/>
            <person name="Boguslavskiy L."/>
            <person name="Bonnet C."/>
            <person name="Boukhgalter B."/>
            <person name="Bourzgui I."/>
            <person name="Brown A."/>
            <person name="Cahill P."/>
            <person name="Channer S."/>
            <person name="Cheshatsang Y."/>
            <person name="Chuda L."/>
            <person name="Citroen M."/>
            <person name="Collymore A."/>
            <person name="Cooke P."/>
            <person name="Costello M."/>
            <person name="D'Aco K."/>
            <person name="Daza R."/>
            <person name="De Haan G."/>
            <person name="DeGray S."/>
            <person name="DeMaso C."/>
            <person name="Dhargay N."/>
            <person name="Dooley K."/>
            <person name="Dooley E."/>
            <person name="Doricent M."/>
            <person name="Dorje P."/>
            <person name="Dorjee K."/>
            <person name="Dupes A."/>
            <person name="Elong R."/>
            <person name="Falk J."/>
            <person name="Farina A."/>
            <person name="Faro S."/>
            <person name="Ferguson D."/>
            <person name="Fisher S."/>
            <person name="Foley C.D."/>
            <person name="Franke A."/>
            <person name="Friedrich D."/>
            <person name="Gadbois L."/>
            <person name="Gearin G."/>
            <person name="Gearin C.R."/>
            <person name="Giannoukos G."/>
            <person name="Goode T."/>
            <person name="Graham J."/>
            <person name="Grandbois E."/>
            <person name="Grewal S."/>
            <person name="Gyaltsen K."/>
            <person name="Hafez N."/>
            <person name="Hagos B."/>
            <person name="Hall J."/>
            <person name="Henson C."/>
            <person name="Hollinger A."/>
            <person name="Honan T."/>
            <person name="Huard M.D."/>
            <person name="Hughes L."/>
            <person name="Hurhula B."/>
            <person name="Husby M.E."/>
            <person name="Kamat A."/>
            <person name="Kanga B."/>
            <person name="Kashin S."/>
            <person name="Khazanovich D."/>
            <person name="Kisner P."/>
            <person name="Lance K."/>
            <person name="Lara M."/>
            <person name="Lee W."/>
            <person name="Lennon N."/>
            <person name="Letendre F."/>
            <person name="LeVine R."/>
            <person name="Lipovsky A."/>
            <person name="Liu X."/>
            <person name="Liu J."/>
            <person name="Liu S."/>
            <person name="Lokyitsang T."/>
            <person name="Lokyitsang Y."/>
            <person name="Lubonja R."/>
            <person name="Lui A."/>
            <person name="MacDonald P."/>
            <person name="Magnisalis V."/>
            <person name="Maru K."/>
            <person name="Matthews C."/>
            <person name="McCusker W."/>
            <person name="McDonough S."/>
            <person name="Mehta T."/>
            <person name="Meldrim J."/>
            <person name="Meneus L."/>
            <person name="Mihai O."/>
            <person name="Mihalev A."/>
            <person name="Mihova T."/>
            <person name="Mittelman R."/>
            <person name="Mlenga V."/>
            <person name="Montmayeur A."/>
            <person name="Mulrain L."/>
            <person name="Navidi A."/>
            <person name="Naylor J."/>
            <person name="Negash T."/>
            <person name="Nguyen T."/>
            <person name="Nguyen N."/>
            <person name="Nicol R."/>
            <person name="Norbu C."/>
            <person name="Norbu N."/>
            <person name="Novod N."/>
            <person name="O'Neill B."/>
            <person name="Osman S."/>
            <person name="Markiewicz E."/>
            <person name="Oyono O.L."/>
            <person name="Patti C."/>
            <person name="Phunkhang P."/>
            <person name="Pierre F."/>
            <person name="Priest M."/>
            <person name="Raghuraman S."/>
            <person name="Rege F."/>
            <person name="Reyes R."/>
            <person name="Rise C."/>
            <person name="Rogov P."/>
            <person name="Ross K."/>
            <person name="Ryan E."/>
            <person name="Settipalli S."/>
            <person name="Shea T."/>
            <person name="Sherpa N."/>
            <person name="Shi L."/>
            <person name="Shih D."/>
            <person name="Sparrow T."/>
            <person name="Spaulding J."/>
            <person name="Stalker J."/>
            <person name="Stange-Thomann N."/>
            <person name="Stavropoulos S."/>
            <person name="Stone C."/>
            <person name="Strader C."/>
            <person name="Tesfaye S."/>
            <person name="Thomson T."/>
            <person name="Thoulutsang Y."/>
            <person name="Thoulutsang D."/>
            <person name="Topham K."/>
            <person name="Topping I."/>
            <person name="Tsamla T."/>
            <person name="Vassiliev H."/>
            <person name="Vo A."/>
            <person name="Wangchuk T."/>
            <person name="Wangdi T."/>
            <person name="Weiand M."/>
            <person name="Wilkinson J."/>
            <person name="Wilson A."/>
            <person name="Yadav S."/>
            <person name="Young G."/>
            <person name="Yu Q."/>
            <person name="Zembek L."/>
            <person name="Zhong D."/>
            <person name="Zimmer A."/>
            <person name="Zwirko Z."/>
            <person name="Jaffe D.B."/>
            <person name="Alvarez P."/>
            <person name="Brockman W."/>
            <person name="Butler J."/>
            <person name="Chin C."/>
            <person name="Gnerre S."/>
            <person name="Grabherr M."/>
            <person name="Kleber M."/>
            <person name="Mauceli E."/>
            <person name="MacCallum I."/>
        </authorList>
    </citation>
    <scope>NUCLEOTIDE SEQUENCE [LARGE SCALE GENOMIC DNA]</scope>
    <source>
        <strain evidence="8">Tucson 15287-2541.00</strain>
    </source>
</reference>
<dbReference type="InterPro" id="IPR036322">
    <property type="entry name" value="WD40_repeat_dom_sf"/>
</dbReference>